<feature type="domain" description="Major facilitator superfamily (MFS) profile" evidence="8">
    <location>
        <begin position="17"/>
        <end position="520"/>
    </location>
</feature>
<evidence type="ECO:0000313" key="10">
    <source>
        <dbReference type="Proteomes" id="UP000325113"/>
    </source>
</evidence>
<dbReference type="PANTHER" id="PTHR23505:SF79">
    <property type="entry name" value="PROTEIN SPINSTER"/>
    <property type="match status" value="1"/>
</dbReference>
<proteinExistence type="inferred from homology"/>
<organism evidence="9 10">
    <name type="scientific">Cafeteria roenbergensis</name>
    <name type="common">Marine flagellate</name>
    <dbReference type="NCBI Taxonomy" id="33653"/>
    <lineage>
        <taxon>Eukaryota</taxon>
        <taxon>Sar</taxon>
        <taxon>Stramenopiles</taxon>
        <taxon>Bigyra</taxon>
        <taxon>Opalozoa</taxon>
        <taxon>Bicosoecida</taxon>
        <taxon>Cafeteriaceae</taxon>
        <taxon>Cafeteria</taxon>
    </lineage>
</organism>
<feature type="transmembrane region" description="Helical" evidence="7">
    <location>
        <begin position="150"/>
        <end position="172"/>
    </location>
</feature>
<evidence type="ECO:0000256" key="5">
    <source>
        <dbReference type="ARBA" id="ARBA00023136"/>
    </source>
</evidence>
<feature type="transmembrane region" description="Helical" evidence="7">
    <location>
        <begin position="292"/>
        <end position="312"/>
    </location>
</feature>
<evidence type="ECO:0000256" key="2">
    <source>
        <dbReference type="ARBA" id="ARBA00022448"/>
    </source>
</evidence>
<evidence type="ECO:0000313" key="9">
    <source>
        <dbReference type="EMBL" id="KAA0168861.1"/>
    </source>
</evidence>
<dbReference type="Pfam" id="PF07690">
    <property type="entry name" value="MFS_1"/>
    <property type="match status" value="1"/>
</dbReference>
<feature type="transmembrane region" description="Helical" evidence="7">
    <location>
        <begin position="178"/>
        <end position="199"/>
    </location>
</feature>
<dbReference type="InterPro" id="IPR011701">
    <property type="entry name" value="MFS"/>
</dbReference>
<feature type="transmembrane region" description="Helical" evidence="7">
    <location>
        <begin position="251"/>
        <end position="272"/>
    </location>
</feature>
<accession>A0A5A8DYP0</accession>
<dbReference type="Proteomes" id="UP000325113">
    <property type="component" value="Unassembled WGS sequence"/>
</dbReference>
<dbReference type="GO" id="GO:0022857">
    <property type="term" value="F:transmembrane transporter activity"/>
    <property type="evidence" value="ECO:0007669"/>
    <property type="project" value="InterPro"/>
</dbReference>
<evidence type="ECO:0000259" key="8">
    <source>
        <dbReference type="PROSITE" id="PS50850"/>
    </source>
</evidence>
<dbReference type="InterPro" id="IPR044770">
    <property type="entry name" value="MFS_spinster-like"/>
</dbReference>
<evidence type="ECO:0000256" key="3">
    <source>
        <dbReference type="ARBA" id="ARBA00022692"/>
    </source>
</evidence>
<dbReference type="PANTHER" id="PTHR23505">
    <property type="entry name" value="SPINSTER"/>
    <property type="match status" value="1"/>
</dbReference>
<dbReference type="SUPFAM" id="SSF103473">
    <property type="entry name" value="MFS general substrate transporter"/>
    <property type="match status" value="1"/>
</dbReference>
<keyword evidence="3 7" id="KW-0812">Transmembrane</keyword>
<evidence type="ECO:0000256" key="6">
    <source>
        <dbReference type="ARBA" id="ARBA00024338"/>
    </source>
</evidence>
<dbReference type="PROSITE" id="PS50850">
    <property type="entry name" value="MFS"/>
    <property type="match status" value="1"/>
</dbReference>
<feature type="transmembrane region" description="Helical" evidence="7">
    <location>
        <begin position="92"/>
        <end position="111"/>
    </location>
</feature>
<keyword evidence="2" id="KW-0813">Transport</keyword>
<feature type="transmembrane region" description="Helical" evidence="7">
    <location>
        <begin position="60"/>
        <end position="80"/>
    </location>
</feature>
<keyword evidence="4 7" id="KW-1133">Transmembrane helix</keyword>
<sequence>MLKRLQECLPRLSAGRMVVLFCYINLLNYMDRGIVSGGYQLLNKFIMDTLPGASADNVDAFRGFLTSAFIVSYALSSVAFGHLVHRFPPFKLMAVGLFVWCIAVVTCAVSPNYWVLLFGRALSGVGEASFQCVVPPFIDDNAGKKQRSTWLAFFFAMIPCGTAIGYGWSAIIGDNLGWQWSFGLEAPLMIPAALVTFFLPYHLHKVEVAEAAHEPVDEDEPILPRTDKPETEEGETLTLGQEFYQVLTSPIYLASSFGYAAYTFAVAGFAAFGPQFLHDLGLTEKESTGSLVFGGVIAVTGFIGTALGGLWLDRMQAGDDAQQRARLGISEAGDTLVSGMSVEADTPLSKAESAGVLGSMEIDGSRGQPLLVNGAPDGLVASRLSDAGDAGGAAVDEDSEEMSTRLRSLDVKLCAALKQISILTAAGLALTLIAPFVVPYGLVPFSRPFAIGLGTVITHAFGDVPSPPLIGFVSDALAPHVEHGMRSSWGLRITLLLIILWIGWAVLLWTGGWLLSRSRRSFNERHRMYEELGGSGEMVWRACGTSDPDPAEDESVLRRR</sequence>
<name>A0A5A8DYP0_CAFRO</name>
<dbReference type="GO" id="GO:0016020">
    <property type="term" value="C:membrane"/>
    <property type="evidence" value="ECO:0007669"/>
    <property type="project" value="UniProtKB-SubCell"/>
</dbReference>
<dbReference type="AlphaFoldDB" id="A0A5A8DYP0"/>
<keyword evidence="5 7" id="KW-0472">Membrane</keyword>
<feature type="transmembrane region" description="Helical" evidence="7">
    <location>
        <begin position="493"/>
        <end position="515"/>
    </location>
</feature>
<evidence type="ECO:0000256" key="7">
    <source>
        <dbReference type="SAM" id="Phobius"/>
    </source>
</evidence>
<comment type="similarity">
    <text evidence="6">Belongs to the major facilitator superfamily. Spinster (TC 2.A.1.49) family.</text>
</comment>
<evidence type="ECO:0000256" key="1">
    <source>
        <dbReference type="ARBA" id="ARBA00004141"/>
    </source>
</evidence>
<dbReference type="EMBL" id="VLTM01000001">
    <property type="protein sequence ID" value="KAA0168861.1"/>
    <property type="molecule type" value="Genomic_DNA"/>
</dbReference>
<dbReference type="InterPro" id="IPR036259">
    <property type="entry name" value="MFS_trans_sf"/>
</dbReference>
<comment type="caution">
    <text evidence="9">The sequence shown here is derived from an EMBL/GenBank/DDBJ whole genome shotgun (WGS) entry which is preliminary data.</text>
</comment>
<protein>
    <recommendedName>
        <fullName evidence="8">Major facilitator superfamily (MFS) profile domain-containing protein</fullName>
    </recommendedName>
</protein>
<feature type="transmembrane region" description="Helical" evidence="7">
    <location>
        <begin position="415"/>
        <end position="438"/>
    </location>
</feature>
<dbReference type="CDD" id="cd17328">
    <property type="entry name" value="MFS_spinster_like"/>
    <property type="match status" value="1"/>
</dbReference>
<evidence type="ECO:0000256" key="4">
    <source>
        <dbReference type="ARBA" id="ARBA00022989"/>
    </source>
</evidence>
<gene>
    <name evidence="9" type="ORF">FNF31_00022</name>
</gene>
<comment type="subcellular location">
    <subcellularLocation>
        <location evidence="1">Membrane</location>
        <topology evidence="1">Multi-pass membrane protein</topology>
    </subcellularLocation>
</comment>
<reference evidence="9 10" key="1">
    <citation type="submission" date="2019-07" db="EMBL/GenBank/DDBJ databases">
        <title>Genomes of Cafeteria roenbergensis.</title>
        <authorList>
            <person name="Fischer M.G."/>
            <person name="Hackl T."/>
            <person name="Roman M."/>
        </authorList>
    </citation>
    <scope>NUCLEOTIDE SEQUENCE [LARGE SCALE GENOMIC DNA]</scope>
    <source>
        <strain evidence="9 10">Cflag</strain>
    </source>
</reference>
<dbReference type="Gene3D" id="1.20.1250.20">
    <property type="entry name" value="MFS general substrate transporter like domains"/>
    <property type="match status" value="1"/>
</dbReference>
<dbReference type="InterPro" id="IPR020846">
    <property type="entry name" value="MFS_dom"/>
</dbReference>